<organism evidence="1 2">
    <name type="scientific">Stylosanthes scabra</name>
    <dbReference type="NCBI Taxonomy" id="79078"/>
    <lineage>
        <taxon>Eukaryota</taxon>
        <taxon>Viridiplantae</taxon>
        <taxon>Streptophyta</taxon>
        <taxon>Embryophyta</taxon>
        <taxon>Tracheophyta</taxon>
        <taxon>Spermatophyta</taxon>
        <taxon>Magnoliopsida</taxon>
        <taxon>eudicotyledons</taxon>
        <taxon>Gunneridae</taxon>
        <taxon>Pentapetalae</taxon>
        <taxon>rosids</taxon>
        <taxon>fabids</taxon>
        <taxon>Fabales</taxon>
        <taxon>Fabaceae</taxon>
        <taxon>Papilionoideae</taxon>
        <taxon>50 kb inversion clade</taxon>
        <taxon>dalbergioids sensu lato</taxon>
        <taxon>Dalbergieae</taxon>
        <taxon>Pterocarpus clade</taxon>
        <taxon>Stylosanthes</taxon>
    </lineage>
</organism>
<gene>
    <name evidence="1" type="ORF">PIB30_092585</name>
</gene>
<comment type="caution">
    <text evidence="1">The sequence shown here is derived from an EMBL/GenBank/DDBJ whole genome shotgun (WGS) entry which is preliminary data.</text>
</comment>
<evidence type="ECO:0000313" key="1">
    <source>
        <dbReference type="EMBL" id="MED6176878.1"/>
    </source>
</evidence>
<evidence type="ECO:0000313" key="2">
    <source>
        <dbReference type="Proteomes" id="UP001341840"/>
    </source>
</evidence>
<reference evidence="1 2" key="1">
    <citation type="journal article" date="2023" name="Plants (Basel)">
        <title>Bridging the Gap: Combining Genomics and Transcriptomics Approaches to Understand Stylosanthes scabra, an Orphan Legume from the Brazilian Caatinga.</title>
        <authorList>
            <person name="Ferreira-Neto J.R.C."/>
            <person name="da Silva M.D."/>
            <person name="Binneck E."/>
            <person name="de Melo N.F."/>
            <person name="da Silva R.H."/>
            <person name="de Melo A.L.T.M."/>
            <person name="Pandolfi V."/>
            <person name="Bustamante F.O."/>
            <person name="Brasileiro-Vidal A.C."/>
            <person name="Benko-Iseppon A.M."/>
        </authorList>
    </citation>
    <scope>NUCLEOTIDE SEQUENCE [LARGE SCALE GENOMIC DNA]</scope>
    <source>
        <tissue evidence="1">Leaves</tissue>
    </source>
</reference>
<dbReference type="EMBL" id="JASCZI010152954">
    <property type="protein sequence ID" value="MED6176878.1"/>
    <property type="molecule type" value="Genomic_DNA"/>
</dbReference>
<accession>A0ABU6VVZ8</accession>
<keyword evidence="2" id="KW-1185">Reference proteome</keyword>
<proteinExistence type="predicted"/>
<protein>
    <submittedName>
        <fullName evidence="1">Uncharacterized protein</fullName>
    </submittedName>
</protein>
<sequence>MSSIVRSITPSQKKCSINKSFKLSLISAAIYHFGGGGFSCSMTSSEYPSGEGRQIQWLLSCGLYGRSEINKNCIPLIMGKNHFGAKENEESYISCLQQLLGEACHQHQQSNGGESNLELKPR</sequence>
<dbReference type="Proteomes" id="UP001341840">
    <property type="component" value="Unassembled WGS sequence"/>
</dbReference>
<name>A0ABU6VVZ8_9FABA</name>